<gene>
    <name evidence="13" type="ORF">pipiens_014314</name>
</gene>
<dbReference type="InterPro" id="IPR011626">
    <property type="entry name" value="Alpha-macroglobulin_TED"/>
</dbReference>
<evidence type="ECO:0000259" key="10">
    <source>
        <dbReference type="SMART" id="SM01359"/>
    </source>
</evidence>
<dbReference type="SUPFAM" id="SSF48239">
    <property type="entry name" value="Terpenoid cyclases/Protein prenyltransferases"/>
    <property type="match status" value="1"/>
</dbReference>
<comment type="caution">
    <text evidence="13">The sequence shown here is derived from an EMBL/GenBank/DDBJ whole genome shotgun (WGS) entry which is preliminary data.</text>
</comment>
<dbReference type="Gene3D" id="2.60.40.1930">
    <property type="match status" value="2"/>
</dbReference>
<dbReference type="Pfam" id="PF07678">
    <property type="entry name" value="TED_complement"/>
    <property type="match status" value="1"/>
</dbReference>
<dbReference type="Pfam" id="PF07703">
    <property type="entry name" value="A2M_BRD"/>
    <property type="match status" value="1"/>
</dbReference>
<evidence type="ECO:0000259" key="12">
    <source>
        <dbReference type="SMART" id="SM01361"/>
    </source>
</evidence>
<keyword evidence="14" id="KW-1185">Reference proteome</keyword>
<dbReference type="Pfam" id="PF01835">
    <property type="entry name" value="MG2"/>
    <property type="match status" value="1"/>
</dbReference>
<evidence type="ECO:0000256" key="5">
    <source>
        <dbReference type="ARBA" id="ARBA00023180"/>
    </source>
</evidence>
<dbReference type="InterPro" id="IPR050473">
    <property type="entry name" value="A2M/Complement_sys"/>
</dbReference>
<organism evidence="13 14">
    <name type="scientific">Culex pipiens pipiens</name>
    <name type="common">Northern house mosquito</name>
    <dbReference type="NCBI Taxonomy" id="38569"/>
    <lineage>
        <taxon>Eukaryota</taxon>
        <taxon>Metazoa</taxon>
        <taxon>Ecdysozoa</taxon>
        <taxon>Arthropoda</taxon>
        <taxon>Hexapoda</taxon>
        <taxon>Insecta</taxon>
        <taxon>Pterygota</taxon>
        <taxon>Neoptera</taxon>
        <taxon>Endopterygota</taxon>
        <taxon>Diptera</taxon>
        <taxon>Nematocera</taxon>
        <taxon>Culicoidea</taxon>
        <taxon>Culicidae</taxon>
        <taxon>Culicinae</taxon>
        <taxon>Culicini</taxon>
        <taxon>Culex</taxon>
        <taxon>Culex</taxon>
    </lineage>
</organism>
<evidence type="ECO:0000259" key="11">
    <source>
        <dbReference type="SMART" id="SM01360"/>
    </source>
</evidence>
<dbReference type="Gene3D" id="2.60.40.690">
    <property type="entry name" value="Alpha-macroglobulin, receptor-binding domain"/>
    <property type="match status" value="1"/>
</dbReference>
<evidence type="ECO:0000256" key="6">
    <source>
        <dbReference type="ARBA" id="ARBA00057615"/>
    </source>
</evidence>
<evidence type="ECO:0000256" key="4">
    <source>
        <dbReference type="ARBA" id="ARBA00023157"/>
    </source>
</evidence>
<dbReference type="SMART" id="SM01361">
    <property type="entry name" value="A2M_recep"/>
    <property type="match status" value="1"/>
</dbReference>
<dbReference type="Pfam" id="PF21412">
    <property type="entry name" value="TEP1_CUB2"/>
    <property type="match status" value="1"/>
</dbReference>
<dbReference type="InterPro" id="IPR011625">
    <property type="entry name" value="A2M_N_BRD"/>
</dbReference>
<keyword evidence="4" id="KW-1015">Disulfide bond</keyword>
<name>A0ABD1CV41_CULPP</name>
<evidence type="ECO:0000313" key="13">
    <source>
        <dbReference type="EMBL" id="KAL1380300.1"/>
    </source>
</evidence>
<feature type="domain" description="Alpha-2-macroglobulin bait region" evidence="10">
    <location>
        <begin position="411"/>
        <end position="544"/>
    </location>
</feature>
<dbReference type="InterPro" id="IPR013783">
    <property type="entry name" value="Ig-like_fold"/>
</dbReference>
<evidence type="ECO:0000256" key="7">
    <source>
        <dbReference type="ARBA" id="ARBA00063781"/>
    </source>
</evidence>
<dbReference type="PANTHER" id="PTHR11412:SF136">
    <property type="entry name" value="CD109 ANTIGEN"/>
    <property type="match status" value="1"/>
</dbReference>
<feature type="transmembrane region" description="Helical" evidence="9">
    <location>
        <begin position="7"/>
        <end position="26"/>
    </location>
</feature>
<protein>
    <recommendedName>
        <fullName evidence="8">TEP1-F</fullName>
    </recommendedName>
</protein>
<dbReference type="SMART" id="SM01360">
    <property type="entry name" value="A2M"/>
    <property type="match status" value="1"/>
</dbReference>
<dbReference type="Pfam" id="PF07677">
    <property type="entry name" value="A2M_recep"/>
    <property type="match status" value="1"/>
</dbReference>
<dbReference type="Gene3D" id="2.60.120.1540">
    <property type="match status" value="1"/>
</dbReference>
<dbReference type="Gene3D" id="1.50.10.20">
    <property type="match status" value="1"/>
</dbReference>
<keyword evidence="1" id="KW-0732">Signal</keyword>
<dbReference type="PROSITE" id="PS00477">
    <property type="entry name" value="ALPHA_2_MACROGLOBULIN"/>
    <property type="match status" value="1"/>
</dbReference>
<keyword evidence="3" id="KW-0882">Thioester bond</keyword>
<dbReference type="Gene3D" id="2.60.40.1940">
    <property type="match status" value="1"/>
</dbReference>
<accession>A0ABD1CV41</accession>
<evidence type="ECO:0000256" key="8">
    <source>
        <dbReference type="ARBA" id="ARBA00078071"/>
    </source>
</evidence>
<feature type="domain" description="Alpha-macroglobulin receptor-binding" evidence="12">
    <location>
        <begin position="1207"/>
        <end position="1297"/>
    </location>
</feature>
<evidence type="ECO:0000256" key="1">
    <source>
        <dbReference type="ARBA" id="ARBA00022729"/>
    </source>
</evidence>
<dbReference type="SUPFAM" id="SSF49410">
    <property type="entry name" value="Alpha-macroglobulin receptor domain"/>
    <property type="match status" value="1"/>
</dbReference>
<dbReference type="InterPro" id="IPR001599">
    <property type="entry name" value="Macroglobln_a2"/>
</dbReference>
<dbReference type="GO" id="GO:0002376">
    <property type="term" value="P:immune system process"/>
    <property type="evidence" value="ECO:0007669"/>
    <property type="project" value="UniProtKB-KW"/>
</dbReference>
<comment type="function">
    <text evidence="6">Binds covalently through a thioester bond to the pathogen surface resulting in pathogen clearance.</text>
</comment>
<reference evidence="13 14" key="1">
    <citation type="submission" date="2024-05" db="EMBL/GenBank/DDBJ databases">
        <title>Culex pipiens pipiens assembly and annotation.</title>
        <authorList>
            <person name="Alout H."/>
            <person name="Durand T."/>
        </authorList>
    </citation>
    <scope>NUCLEOTIDE SEQUENCE [LARGE SCALE GENOMIC DNA]</scope>
    <source>
        <strain evidence="13">HA-2024</strain>
        <tissue evidence="13">Whole body</tissue>
    </source>
</reference>
<dbReference type="InterPro" id="IPR019742">
    <property type="entry name" value="MacrogloblnA2_CS"/>
</dbReference>
<evidence type="ECO:0000256" key="3">
    <source>
        <dbReference type="ARBA" id="ARBA00022966"/>
    </source>
</evidence>
<evidence type="ECO:0000256" key="9">
    <source>
        <dbReference type="SAM" id="Phobius"/>
    </source>
</evidence>
<keyword evidence="9" id="KW-1133">Transmembrane helix</keyword>
<dbReference type="EMBL" id="JBEHCU010009221">
    <property type="protein sequence ID" value="KAL1380300.1"/>
    <property type="molecule type" value="Genomic_DNA"/>
</dbReference>
<dbReference type="InterPro" id="IPR047565">
    <property type="entry name" value="Alpha-macroglob_thiol-ester_cl"/>
</dbReference>
<evidence type="ECO:0000313" key="14">
    <source>
        <dbReference type="Proteomes" id="UP001562425"/>
    </source>
</evidence>
<dbReference type="SMART" id="SM01419">
    <property type="entry name" value="Thiol-ester_cl"/>
    <property type="match status" value="1"/>
</dbReference>
<dbReference type="SMART" id="SM01359">
    <property type="entry name" value="A2M_N_2"/>
    <property type="match status" value="1"/>
</dbReference>
<feature type="domain" description="Alpha-2-macroglobulin" evidence="11">
    <location>
        <begin position="608"/>
        <end position="700"/>
    </location>
</feature>
<evidence type="ECO:0000256" key="2">
    <source>
        <dbReference type="ARBA" id="ARBA00022859"/>
    </source>
</evidence>
<dbReference type="InterPro" id="IPR041555">
    <property type="entry name" value="MG3"/>
</dbReference>
<keyword evidence="9" id="KW-0812">Transmembrane</keyword>
<dbReference type="Gene3D" id="2.20.130.20">
    <property type="match status" value="1"/>
</dbReference>
<keyword evidence="5" id="KW-0325">Glycoprotein</keyword>
<dbReference type="GO" id="GO:0005615">
    <property type="term" value="C:extracellular space"/>
    <property type="evidence" value="ECO:0007669"/>
    <property type="project" value="UniProtKB-ARBA"/>
</dbReference>
<dbReference type="InterPro" id="IPR009048">
    <property type="entry name" value="A-macroglobulin_rcpt-bd"/>
</dbReference>
<dbReference type="Gene3D" id="6.20.50.160">
    <property type="match status" value="1"/>
</dbReference>
<keyword evidence="2" id="KW-0391">Immunity</keyword>
<dbReference type="Proteomes" id="UP001562425">
    <property type="component" value="Unassembled WGS sequence"/>
</dbReference>
<keyword evidence="9" id="KW-0472">Membrane</keyword>
<dbReference type="Pfam" id="PF00207">
    <property type="entry name" value="A2M"/>
    <property type="match status" value="1"/>
</dbReference>
<comment type="subunit">
    <text evidence="7">Heterodimer of a TEP1-N chain and an TEP1-C chain non-covalently linked. Forms a complex composed of TEP1-N and TEP1-C heterodimer, LRIM1 and APL1C; the interaction stabilizes TEP1-N and TEP1-C heterodimer, prevents its binding to tissues while circulating in the hemolymph and protects the thioester bond from hydrolysis. Mature TEP1 and to a lesser extent full-length TEP1 interact with SPCLIP1; the interaction is induced by microbial infection.</text>
</comment>
<sequence>MSIAVKYAIFAVLVSSAGFVGSYYVALIPKTIQEHSSSLVVIANLGFDHDEQFRISQNGKARLVDVPVNITMTVKPKLLNGRNAVQVVDTRSGITTDLDVTMDRSSLSIYIQTDKPIYKPGDTIRFRVLVLDHELKPSAMLKSINVRLADSQENLIREWSFGELVQGVFQSELELANFVRLGTWTLTATVMNGKAKSKDITVDEYVLPKHEIRMSSSKIAVMTDETLTLVVDAVYTFGKPIRGELTVIAEDSGQEVKTSINGRTIVNFVVASLVEGQHFGKMFYITFTATIAELGTDQQYKKSVHIPIYRDSYRITFRKSSENLTPGVYFRCWFTVTDPAGNPFKKPDNLIVKATQGKTTITTKKPDQNGVVYLKFDDIDDYSKSLKLDVSYAGKTHFFSVDPLHEDDSFIQVSILTEDPEQGQPVKVLVTSSFDLNPFLYFVIARGEILTRARIHAKAGQKSTFSFPTTLGMVPLASVVVFAVHEGRLMQDVAHFRVTRLKNFVNVTLSEDETEPRRQLQIRVDSLPGSMVGLLAVDKSVLLLGTGNDITRQSLQENGIDMESKDIEDLGFTVLTNAKPRVRLSGDVDIRICDDDYGGHVRKHFPETWLWTEPMAVSSSGSLSLTATVPDTITGWSISAFAVNAQHGLGLIEQPVSLTVVKPFFVTVNVAYSILKTETALIEVFVYNYGAGQEHAEVTLQVDSEEFLLVNEEQQVIGGVRQSERVTVPVDGIERVQFFAKPRRSGELTITVTAKTNSNKFDGVQRTVKVTSGGIQFYQNEARFIEVEDAAQRFDIGLAIPRTATNGSELIEFSLEGLVMGAALTNLDGLIRLPTGCGEQRLVKLVPTTIALEYMSVTGTLGDSMKYRAVAFLRKGYQNQLEYKRKDGSFHVFMWDDHGSLMVTAIVAKTLRIAGKYITVDEGIARNAYDWIQRQQRSDGSFSEAGRVISRRMQGSLGDDVPLTAFTLIAILEHKNLAQKYKSVVEKGTGYLSKKLNSLTKPYHLAMVAYALQLAKHNRKQFALEKLIEISKNKDNMRWWQDGEASIETTAYALLTYLNNGMYIDAGPLMKWLVSKRYDLGGFDNTQNTLIGLQALAEYSKLLSPSRNNYEVTISYGDGNRNSVKIQGMTTPISQSLILPANTRKVSVLIVGTGTGVFQVAYQYNQIATDDEPRFELSKTIRRSSSGSVLDLNICAKFKPRKRFEVTNMVLMEVLLPSGYVVADKTIDKLRNNKKVMKIEKDYDDTRLVLYFDSLSDVDATCVEVFSLRKAVVLGQIAGMIKVYDYYDPDREAYEYFDANA</sequence>
<dbReference type="InterPro" id="IPR008930">
    <property type="entry name" value="Terpenoid_cyclase/PrenylTrfase"/>
</dbReference>
<dbReference type="Gene3D" id="2.60.40.10">
    <property type="entry name" value="Immunoglobulins"/>
    <property type="match status" value="2"/>
</dbReference>
<dbReference type="InterPro" id="IPR049135">
    <property type="entry name" value="TEP1_CUB2"/>
</dbReference>
<proteinExistence type="predicted"/>
<dbReference type="InterPro" id="IPR036595">
    <property type="entry name" value="A-macroglobulin_rcpt-bd_sf"/>
</dbReference>
<dbReference type="PANTHER" id="PTHR11412">
    <property type="entry name" value="MACROGLOBULIN / COMPLEMENT"/>
    <property type="match status" value="1"/>
</dbReference>
<dbReference type="Pfam" id="PF17791">
    <property type="entry name" value="MG3"/>
    <property type="match status" value="1"/>
</dbReference>
<dbReference type="FunFam" id="2.60.40.1930:FF:000001">
    <property type="entry name" value="CD109 isoform 3"/>
    <property type="match status" value="1"/>
</dbReference>
<dbReference type="InterPro" id="IPR002890">
    <property type="entry name" value="MG2"/>
</dbReference>